<keyword evidence="5" id="KW-0648">Protein biosynthesis</keyword>
<protein>
    <submittedName>
        <fullName evidence="8">Aminoacyl--tRNA ligase-related protein</fullName>
    </submittedName>
</protein>
<sequence length="126" mass="15715">MTSGHFKKYKNNFFDFNKTSFYNLKPMNCPHHCYIVKHLKPNLPFRILEFSNVYRYEKTGELKNIFRTRSFIQDDCHIFCEKKHIYKEINEIYYQILYILYLFNFKKYKIYLSLKNKSNKYIKNKF</sequence>
<proteinExistence type="predicted"/>
<keyword evidence="2 8" id="KW-0436">Ligase</keyword>
<reference evidence="8" key="1">
    <citation type="submission" date="2024-06" db="EMBL/GenBank/DDBJ databases">
        <title>Diversity, functionality, and evolutionary history of bacterial symbionts in false click beetles (Coleoptera, Throscidae).</title>
        <authorList>
            <person name="Wierz J.C."/>
            <person name="Malm H."/>
            <person name="Kaltenpoth M."/>
            <person name="Engl T."/>
        </authorList>
    </citation>
    <scope>NUCLEOTIDE SEQUENCE</scope>
    <source>
        <strain evidence="8">Tser</strain>
    </source>
</reference>
<gene>
    <name evidence="8" type="ORF">ABNO52_00405</name>
</gene>
<dbReference type="EMBL" id="CP157893">
    <property type="protein sequence ID" value="XBT18268.1"/>
    <property type="molecule type" value="Genomic_DNA"/>
</dbReference>
<dbReference type="SUPFAM" id="SSF55681">
    <property type="entry name" value="Class II aaRS and biotin synthetases"/>
    <property type="match status" value="1"/>
</dbReference>
<evidence type="ECO:0000256" key="6">
    <source>
        <dbReference type="ARBA" id="ARBA00023146"/>
    </source>
</evidence>
<accession>A0AAU7QR19</accession>
<dbReference type="AlphaFoldDB" id="A0AAU7QR19"/>
<dbReference type="Pfam" id="PF00587">
    <property type="entry name" value="tRNA-synt_2b"/>
    <property type="match status" value="1"/>
</dbReference>
<keyword evidence="6" id="KW-0030">Aminoacyl-tRNA synthetase</keyword>
<evidence type="ECO:0000259" key="7">
    <source>
        <dbReference type="PROSITE" id="PS50862"/>
    </source>
</evidence>
<dbReference type="GO" id="GO:0006435">
    <property type="term" value="P:threonyl-tRNA aminoacylation"/>
    <property type="evidence" value="ECO:0007669"/>
    <property type="project" value="TreeGrafter"/>
</dbReference>
<keyword evidence="1" id="KW-0963">Cytoplasm</keyword>
<keyword evidence="3" id="KW-0547">Nucleotide-binding</keyword>
<evidence type="ECO:0000256" key="1">
    <source>
        <dbReference type="ARBA" id="ARBA00022490"/>
    </source>
</evidence>
<feature type="domain" description="Aminoacyl-transfer RNA synthetases class-II family profile" evidence="7">
    <location>
        <begin position="42"/>
        <end position="126"/>
    </location>
</feature>
<dbReference type="PROSITE" id="PS50862">
    <property type="entry name" value="AA_TRNA_LIGASE_II"/>
    <property type="match status" value="1"/>
</dbReference>
<dbReference type="GO" id="GO:0004829">
    <property type="term" value="F:threonine-tRNA ligase activity"/>
    <property type="evidence" value="ECO:0007669"/>
    <property type="project" value="TreeGrafter"/>
</dbReference>
<dbReference type="PANTHER" id="PTHR11451">
    <property type="entry name" value="THREONINE-TRNA LIGASE"/>
    <property type="match status" value="1"/>
</dbReference>
<keyword evidence="4" id="KW-0067">ATP-binding</keyword>
<dbReference type="InterPro" id="IPR045864">
    <property type="entry name" value="aa-tRNA-synth_II/BPL/LPL"/>
</dbReference>
<dbReference type="InterPro" id="IPR006195">
    <property type="entry name" value="aa-tRNA-synth_II"/>
</dbReference>
<dbReference type="GO" id="GO:0005524">
    <property type="term" value="F:ATP binding"/>
    <property type="evidence" value="ECO:0007669"/>
    <property type="project" value="UniProtKB-KW"/>
</dbReference>
<evidence type="ECO:0000256" key="5">
    <source>
        <dbReference type="ARBA" id="ARBA00022917"/>
    </source>
</evidence>
<name>A0AAU7QR19_9FLAO</name>
<evidence type="ECO:0000313" key="8">
    <source>
        <dbReference type="EMBL" id="XBT18268.1"/>
    </source>
</evidence>
<evidence type="ECO:0000256" key="4">
    <source>
        <dbReference type="ARBA" id="ARBA00022840"/>
    </source>
</evidence>
<dbReference type="Gene3D" id="3.30.930.10">
    <property type="entry name" value="Bira Bifunctional Protein, Domain 2"/>
    <property type="match status" value="1"/>
</dbReference>
<dbReference type="PANTHER" id="PTHR11451:SF44">
    <property type="entry name" value="THREONINE--TRNA LIGASE, CHLOROPLASTIC_MITOCHONDRIAL 2"/>
    <property type="match status" value="1"/>
</dbReference>
<evidence type="ECO:0000256" key="2">
    <source>
        <dbReference type="ARBA" id="ARBA00022598"/>
    </source>
</evidence>
<evidence type="ECO:0000256" key="3">
    <source>
        <dbReference type="ARBA" id="ARBA00022741"/>
    </source>
</evidence>
<organism evidence="8">
    <name type="scientific">Candidatus Shikimatogenerans sp. Tser</name>
    <dbReference type="NCBI Taxonomy" id="3158568"/>
    <lineage>
        <taxon>Bacteria</taxon>
        <taxon>Pseudomonadati</taxon>
        <taxon>Bacteroidota</taxon>
        <taxon>Flavobacteriia</taxon>
        <taxon>Flavobacteriales</taxon>
        <taxon>Candidatus Shikimatogenerans</taxon>
    </lineage>
</organism>
<dbReference type="InterPro" id="IPR002314">
    <property type="entry name" value="aa-tRNA-synt_IIb"/>
</dbReference>